<keyword evidence="2" id="KW-0472">Membrane</keyword>
<feature type="region of interest" description="Disordered" evidence="1">
    <location>
        <begin position="48"/>
        <end position="69"/>
    </location>
</feature>
<dbReference type="Proteomes" id="UP000606786">
    <property type="component" value="Unassembled WGS sequence"/>
</dbReference>
<dbReference type="EMBL" id="CAJHJT010000034">
    <property type="protein sequence ID" value="CAD7003899.1"/>
    <property type="molecule type" value="Genomic_DNA"/>
</dbReference>
<dbReference type="PANTHER" id="PTHR36877:SF1">
    <property type="entry name" value="SMALL INTEGRAL MEMBRANE PROTEIN 13"/>
    <property type="match status" value="1"/>
</dbReference>
<keyword evidence="2" id="KW-0812">Transmembrane</keyword>
<keyword evidence="2" id="KW-1133">Transmembrane helix</keyword>
<evidence type="ECO:0000256" key="1">
    <source>
        <dbReference type="SAM" id="MobiDB-lite"/>
    </source>
</evidence>
<evidence type="ECO:0000256" key="2">
    <source>
        <dbReference type="SAM" id="Phobius"/>
    </source>
</evidence>
<proteinExistence type="predicted"/>
<dbReference type="InterPro" id="IPR031851">
    <property type="entry name" value="DUF4750"/>
</dbReference>
<accession>A0A811UXI5</accession>
<name>A0A811UXI5_CERCA</name>
<comment type="caution">
    <text evidence="3">The sequence shown here is derived from an EMBL/GenBank/DDBJ whole genome shotgun (WGS) entry which is preliminary data.</text>
</comment>
<organism evidence="3 4">
    <name type="scientific">Ceratitis capitata</name>
    <name type="common">Mediterranean fruit fly</name>
    <name type="synonym">Tephritis capitata</name>
    <dbReference type="NCBI Taxonomy" id="7213"/>
    <lineage>
        <taxon>Eukaryota</taxon>
        <taxon>Metazoa</taxon>
        <taxon>Ecdysozoa</taxon>
        <taxon>Arthropoda</taxon>
        <taxon>Hexapoda</taxon>
        <taxon>Insecta</taxon>
        <taxon>Pterygota</taxon>
        <taxon>Neoptera</taxon>
        <taxon>Endopterygota</taxon>
        <taxon>Diptera</taxon>
        <taxon>Brachycera</taxon>
        <taxon>Muscomorpha</taxon>
        <taxon>Tephritoidea</taxon>
        <taxon>Tephritidae</taxon>
        <taxon>Ceratitis</taxon>
        <taxon>Ceratitis</taxon>
    </lineage>
</organism>
<gene>
    <name evidence="3" type="ORF">CCAP1982_LOCUS12328</name>
</gene>
<evidence type="ECO:0000313" key="4">
    <source>
        <dbReference type="Proteomes" id="UP000606786"/>
    </source>
</evidence>
<dbReference type="Pfam" id="PF15938">
    <property type="entry name" value="DUF4750"/>
    <property type="match status" value="1"/>
</dbReference>
<reference evidence="3" key="1">
    <citation type="submission" date="2020-11" db="EMBL/GenBank/DDBJ databases">
        <authorList>
            <person name="Whitehead M."/>
        </authorList>
    </citation>
    <scope>NUCLEOTIDE SEQUENCE</scope>
    <source>
        <strain evidence="3">EGII</strain>
    </source>
</reference>
<dbReference type="PANTHER" id="PTHR36877">
    <property type="entry name" value="SMALL INTEGRAL MEMBRANE PROTEIN 13"/>
    <property type="match status" value="1"/>
</dbReference>
<dbReference type="AlphaFoldDB" id="A0A811UXI5"/>
<evidence type="ECO:0000313" key="3">
    <source>
        <dbReference type="EMBL" id="CAD7003899.1"/>
    </source>
</evidence>
<sequence length="69" mass="7854">MDFQETLSLTITVLASFLIVIIIILLGWYIIWKALLSKFSLLRELLGVGNGDQPADNQPQIRAKKVRRD</sequence>
<feature type="transmembrane region" description="Helical" evidence="2">
    <location>
        <begin position="6"/>
        <end position="31"/>
    </location>
</feature>
<keyword evidence="4" id="KW-1185">Reference proteome</keyword>
<protein>
    <submittedName>
        <fullName evidence="3">(Mediterranean fruit fly) hypothetical protein</fullName>
    </submittedName>
</protein>